<dbReference type="SUPFAM" id="SSF52172">
    <property type="entry name" value="CheY-like"/>
    <property type="match status" value="1"/>
</dbReference>
<feature type="modified residue" description="4-aspartylphosphate" evidence="1">
    <location>
        <position position="55"/>
    </location>
</feature>
<dbReference type="InterPro" id="IPR001789">
    <property type="entry name" value="Sig_transdc_resp-reg_receiver"/>
</dbReference>
<dbReference type="Gene3D" id="3.40.50.2300">
    <property type="match status" value="1"/>
</dbReference>
<reference evidence="4 5" key="1">
    <citation type="submission" date="2020-09" db="EMBL/GenBank/DDBJ databases">
        <title>TT11 complete genome.</title>
        <authorList>
            <person name="Wu Z."/>
        </authorList>
    </citation>
    <scope>NUCLEOTIDE SEQUENCE [LARGE SCALE GENOMIC DNA]</scope>
    <source>
        <strain evidence="4 5">TT11</strain>
    </source>
</reference>
<keyword evidence="1" id="KW-0597">Phosphoprotein</keyword>
<dbReference type="GO" id="GO:0000156">
    <property type="term" value="F:phosphorelay response regulator activity"/>
    <property type="evidence" value="ECO:0007669"/>
    <property type="project" value="InterPro"/>
</dbReference>
<name>A0A8J6U7R5_9FLAO</name>
<feature type="domain" description="HTH LytTR-type" evidence="3">
    <location>
        <begin position="146"/>
        <end position="251"/>
    </location>
</feature>
<sequence length="251" mass="29333">MFRTIIIDDEPPARIRLKKLLSNFSNAIEIIAEASSGIEAQELIDTLKPDLIFLDIEMPGLTGFQLLENLAHMPMVVFCTAYDQYSLQAFETNSVDYLVKPVRLERLDKTIEKLKRFKGTPNDTHRLLELVKTLTDKKDEKVMTSITVKKDDKLVFIKLEDVTYFESDERYVQVYTSKGKFLTEQSLLKLEEKLPDYFLRVHRGIIINTEYVQEIQKYFNSRYTIKLVNKSTTQITSGRSYLQNIKNWIEN</sequence>
<comment type="caution">
    <text evidence="4">The sequence shown here is derived from an EMBL/GenBank/DDBJ whole genome shotgun (WGS) entry which is preliminary data.</text>
</comment>
<dbReference type="PROSITE" id="PS50930">
    <property type="entry name" value="HTH_LYTTR"/>
    <property type="match status" value="1"/>
</dbReference>
<dbReference type="InterPro" id="IPR007492">
    <property type="entry name" value="LytTR_DNA-bd_dom"/>
</dbReference>
<dbReference type="SMART" id="SM00448">
    <property type="entry name" value="REC"/>
    <property type="match status" value="1"/>
</dbReference>
<accession>A0A8J6U7R5</accession>
<dbReference type="PANTHER" id="PTHR37299:SF1">
    <property type="entry name" value="STAGE 0 SPORULATION PROTEIN A HOMOLOG"/>
    <property type="match status" value="1"/>
</dbReference>
<dbReference type="PROSITE" id="PS50110">
    <property type="entry name" value="RESPONSE_REGULATORY"/>
    <property type="match status" value="1"/>
</dbReference>
<dbReference type="GO" id="GO:0003677">
    <property type="term" value="F:DNA binding"/>
    <property type="evidence" value="ECO:0007669"/>
    <property type="project" value="UniProtKB-KW"/>
</dbReference>
<dbReference type="PANTHER" id="PTHR37299">
    <property type="entry name" value="TRANSCRIPTIONAL REGULATOR-RELATED"/>
    <property type="match status" value="1"/>
</dbReference>
<gene>
    <name evidence="4" type="ORF">ICJ83_09635</name>
</gene>
<feature type="domain" description="Response regulatory" evidence="2">
    <location>
        <begin position="3"/>
        <end position="115"/>
    </location>
</feature>
<dbReference type="Pfam" id="PF00072">
    <property type="entry name" value="Response_reg"/>
    <property type="match status" value="1"/>
</dbReference>
<dbReference type="RefSeq" id="WP_188230173.1">
    <property type="nucleotide sequence ID" value="NZ_JACVXB010000003.1"/>
</dbReference>
<evidence type="ECO:0000259" key="3">
    <source>
        <dbReference type="PROSITE" id="PS50930"/>
    </source>
</evidence>
<dbReference type="SMART" id="SM00850">
    <property type="entry name" value="LytTR"/>
    <property type="match status" value="1"/>
</dbReference>
<organism evidence="4 5">
    <name type="scientific">Aestuariibaculum sediminum</name>
    <dbReference type="NCBI Taxonomy" id="2770637"/>
    <lineage>
        <taxon>Bacteria</taxon>
        <taxon>Pseudomonadati</taxon>
        <taxon>Bacteroidota</taxon>
        <taxon>Flavobacteriia</taxon>
        <taxon>Flavobacteriales</taxon>
        <taxon>Flavobacteriaceae</taxon>
    </lineage>
</organism>
<dbReference type="Gene3D" id="2.40.50.1020">
    <property type="entry name" value="LytTr DNA-binding domain"/>
    <property type="match status" value="1"/>
</dbReference>
<dbReference type="AlphaFoldDB" id="A0A8J6U7R5"/>
<evidence type="ECO:0000256" key="1">
    <source>
        <dbReference type="PROSITE-ProRule" id="PRU00169"/>
    </source>
</evidence>
<keyword evidence="4" id="KW-0238">DNA-binding</keyword>
<keyword evidence="5" id="KW-1185">Reference proteome</keyword>
<proteinExistence type="predicted"/>
<evidence type="ECO:0000259" key="2">
    <source>
        <dbReference type="PROSITE" id="PS50110"/>
    </source>
</evidence>
<dbReference type="EMBL" id="JACVXB010000003">
    <property type="protein sequence ID" value="MBD0832395.1"/>
    <property type="molecule type" value="Genomic_DNA"/>
</dbReference>
<dbReference type="InterPro" id="IPR046947">
    <property type="entry name" value="LytR-like"/>
</dbReference>
<protein>
    <submittedName>
        <fullName evidence="4">LytTR family transcriptional regulator DNA-binding domain-containing protein</fullName>
    </submittedName>
</protein>
<evidence type="ECO:0000313" key="5">
    <source>
        <dbReference type="Proteomes" id="UP000600588"/>
    </source>
</evidence>
<dbReference type="Proteomes" id="UP000600588">
    <property type="component" value="Unassembled WGS sequence"/>
</dbReference>
<dbReference type="Pfam" id="PF04397">
    <property type="entry name" value="LytTR"/>
    <property type="match status" value="1"/>
</dbReference>
<evidence type="ECO:0000313" key="4">
    <source>
        <dbReference type="EMBL" id="MBD0832395.1"/>
    </source>
</evidence>
<dbReference type="InterPro" id="IPR011006">
    <property type="entry name" value="CheY-like_superfamily"/>
</dbReference>